<keyword evidence="3" id="KW-1185">Reference proteome</keyword>
<evidence type="ECO:0000313" key="2">
    <source>
        <dbReference type="EMBL" id="GFQ85212.1"/>
    </source>
</evidence>
<accession>A0A8X6FPC6</accession>
<proteinExistence type="predicted"/>
<organism evidence="2 3">
    <name type="scientific">Trichonephila clavata</name>
    <name type="common">Joro spider</name>
    <name type="synonym">Nephila clavata</name>
    <dbReference type="NCBI Taxonomy" id="2740835"/>
    <lineage>
        <taxon>Eukaryota</taxon>
        <taxon>Metazoa</taxon>
        <taxon>Ecdysozoa</taxon>
        <taxon>Arthropoda</taxon>
        <taxon>Chelicerata</taxon>
        <taxon>Arachnida</taxon>
        <taxon>Araneae</taxon>
        <taxon>Araneomorphae</taxon>
        <taxon>Entelegynae</taxon>
        <taxon>Araneoidea</taxon>
        <taxon>Nephilidae</taxon>
        <taxon>Trichonephila</taxon>
    </lineage>
</organism>
<dbReference type="AlphaFoldDB" id="A0A8X6FPC6"/>
<dbReference type="Proteomes" id="UP000887116">
    <property type="component" value="Unassembled WGS sequence"/>
</dbReference>
<dbReference type="EMBL" id="BMAO01022880">
    <property type="protein sequence ID" value="GFQ85212.1"/>
    <property type="molecule type" value="Genomic_DNA"/>
</dbReference>
<gene>
    <name evidence="2" type="ORF">TNCT_91001</name>
</gene>
<reference evidence="2" key="1">
    <citation type="submission" date="2020-07" db="EMBL/GenBank/DDBJ databases">
        <title>Multicomponent nature underlies the extraordinary mechanical properties of spider dragline silk.</title>
        <authorList>
            <person name="Kono N."/>
            <person name="Nakamura H."/>
            <person name="Mori M."/>
            <person name="Yoshida Y."/>
            <person name="Ohtoshi R."/>
            <person name="Malay A.D."/>
            <person name="Moran D.A.P."/>
            <person name="Tomita M."/>
            <person name="Numata K."/>
            <person name="Arakawa K."/>
        </authorList>
    </citation>
    <scope>NUCLEOTIDE SEQUENCE</scope>
</reference>
<protein>
    <submittedName>
        <fullName evidence="2">Uncharacterized protein</fullName>
    </submittedName>
</protein>
<feature type="compositionally biased region" description="Polar residues" evidence="1">
    <location>
        <begin position="26"/>
        <end position="40"/>
    </location>
</feature>
<feature type="region of interest" description="Disordered" evidence="1">
    <location>
        <begin position="178"/>
        <end position="239"/>
    </location>
</feature>
<name>A0A8X6FPC6_TRICU</name>
<evidence type="ECO:0000256" key="1">
    <source>
        <dbReference type="SAM" id="MobiDB-lite"/>
    </source>
</evidence>
<evidence type="ECO:0000313" key="3">
    <source>
        <dbReference type="Proteomes" id="UP000887116"/>
    </source>
</evidence>
<feature type="region of interest" description="Disordered" evidence="1">
    <location>
        <begin position="23"/>
        <end position="75"/>
    </location>
</feature>
<sequence length="239" mass="27393">MPRKVTSYTDLLQHIELYAQSKKDLSQINEPSSAHSQDPITATRPGFTPPEPKMDWSTENEQLPEPPWNNSPTEMLLKDPRLTKEYTDRCEYHNDSEKLLESMLDRAKFISEVIQQAQQGTANWDTNFITQRQKDIEDLMTMIELVQGKLAPFYPCPKTDCHDHLTDPDSVWQLTKVRKTHPLPQTSNASKKKTDKEGFTSPSKTKRVKLTDHPNVSTDNPIPISNKFDALATMDTDPR</sequence>
<comment type="caution">
    <text evidence="2">The sequence shown here is derived from an EMBL/GenBank/DDBJ whole genome shotgun (WGS) entry which is preliminary data.</text>
</comment>